<dbReference type="EMBL" id="LT629790">
    <property type="protein sequence ID" value="SDU53925.1"/>
    <property type="molecule type" value="Genomic_DNA"/>
</dbReference>
<dbReference type="RefSeq" id="WP_047700945.1">
    <property type="nucleotide sequence ID" value="NZ_CAKKMJ010000150.1"/>
</dbReference>
<accession>A0AAX2DCE5</accession>
<name>A0AAX2DCE5_9PSED</name>
<feature type="region of interest" description="Disordered" evidence="1">
    <location>
        <begin position="33"/>
        <end position="154"/>
    </location>
</feature>
<feature type="compositionally biased region" description="Low complexity" evidence="1">
    <location>
        <begin position="64"/>
        <end position="80"/>
    </location>
</feature>
<feature type="compositionally biased region" description="Polar residues" evidence="1">
    <location>
        <begin position="133"/>
        <end position="154"/>
    </location>
</feature>
<feature type="signal peptide" evidence="2">
    <location>
        <begin position="1"/>
        <end position="22"/>
    </location>
</feature>
<gene>
    <name evidence="3" type="ORF">SAMN05216476_2956</name>
</gene>
<feature type="chain" id="PRO_5043679396" evidence="2">
    <location>
        <begin position="23"/>
        <end position="154"/>
    </location>
</feature>
<evidence type="ECO:0000313" key="4">
    <source>
        <dbReference type="Proteomes" id="UP000183772"/>
    </source>
</evidence>
<evidence type="ECO:0000256" key="2">
    <source>
        <dbReference type="SAM" id="SignalP"/>
    </source>
</evidence>
<protein>
    <submittedName>
        <fullName evidence="3">Uncharacterized protein</fullName>
    </submittedName>
</protein>
<dbReference type="Proteomes" id="UP000183772">
    <property type="component" value="Chromosome I"/>
</dbReference>
<reference evidence="3 4" key="1">
    <citation type="submission" date="2016-10" db="EMBL/GenBank/DDBJ databases">
        <authorList>
            <person name="Varghese N."/>
            <person name="Submissions S."/>
        </authorList>
    </citation>
    <scope>NUCLEOTIDE SEQUENCE [LARGE SCALE GENOMIC DNA]</scope>
    <source>
        <strain evidence="3 4">DSM 16733</strain>
    </source>
</reference>
<dbReference type="GeneID" id="76213088"/>
<evidence type="ECO:0000256" key="1">
    <source>
        <dbReference type="SAM" id="MobiDB-lite"/>
    </source>
</evidence>
<proteinExistence type="predicted"/>
<evidence type="ECO:0000313" key="3">
    <source>
        <dbReference type="EMBL" id="SDU53925.1"/>
    </source>
</evidence>
<keyword evidence="2" id="KW-0732">Signal</keyword>
<sequence length="154" mass="14796">MSKHKKSLIAAAVCTLMLGASALLPADLSPIGASYAAAGGNGGGHGGGNGGGSGGGNGGGKGSGKSSDSSGHGKGLSSDHTGTATRTRDHGVSGKHTGTTRTDRASHASVTSSIANDRDTRGLTKASAISDATPGTHNTKGLTNATSSSIKNDR</sequence>
<dbReference type="AlphaFoldDB" id="A0AAX2DCE5"/>
<organism evidence="3 4">
    <name type="scientific">Pseudomonas mediterranea</name>
    <dbReference type="NCBI Taxonomy" id="183795"/>
    <lineage>
        <taxon>Bacteria</taxon>
        <taxon>Pseudomonadati</taxon>
        <taxon>Pseudomonadota</taxon>
        <taxon>Gammaproteobacteria</taxon>
        <taxon>Pseudomonadales</taxon>
        <taxon>Pseudomonadaceae</taxon>
        <taxon>Pseudomonas</taxon>
    </lineage>
</organism>
<keyword evidence="4" id="KW-1185">Reference proteome</keyword>
<feature type="compositionally biased region" description="Gly residues" evidence="1">
    <location>
        <begin position="39"/>
        <end position="63"/>
    </location>
</feature>